<gene>
    <name evidence="2" type="ORF">BpHYR1_016329</name>
</gene>
<name>A0A3M7STM8_BRAPC</name>
<keyword evidence="3" id="KW-1185">Reference proteome</keyword>
<evidence type="ECO:0000313" key="3">
    <source>
        <dbReference type="Proteomes" id="UP000276133"/>
    </source>
</evidence>
<feature type="chain" id="PRO_5018218579" evidence="1">
    <location>
        <begin position="34"/>
        <end position="60"/>
    </location>
</feature>
<organism evidence="2 3">
    <name type="scientific">Brachionus plicatilis</name>
    <name type="common">Marine rotifer</name>
    <name type="synonym">Brachionus muelleri</name>
    <dbReference type="NCBI Taxonomy" id="10195"/>
    <lineage>
        <taxon>Eukaryota</taxon>
        <taxon>Metazoa</taxon>
        <taxon>Spiralia</taxon>
        <taxon>Gnathifera</taxon>
        <taxon>Rotifera</taxon>
        <taxon>Eurotatoria</taxon>
        <taxon>Monogononta</taxon>
        <taxon>Pseudotrocha</taxon>
        <taxon>Ploima</taxon>
        <taxon>Brachionidae</taxon>
        <taxon>Brachionus</taxon>
    </lineage>
</organism>
<evidence type="ECO:0000256" key="1">
    <source>
        <dbReference type="SAM" id="SignalP"/>
    </source>
</evidence>
<reference evidence="2 3" key="1">
    <citation type="journal article" date="2018" name="Sci. Rep.">
        <title>Genomic signatures of local adaptation to the degree of environmental predictability in rotifers.</title>
        <authorList>
            <person name="Franch-Gras L."/>
            <person name="Hahn C."/>
            <person name="Garcia-Roger E.M."/>
            <person name="Carmona M.J."/>
            <person name="Serra M."/>
            <person name="Gomez A."/>
        </authorList>
    </citation>
    <scope>NUCLEOTIDE SEQUENCE [LARGE SCALE GENOMIC DNA]</scope>
    <source>
        <strain evidence="2">HYR1</strain>
    </source>
</reference>
<dbReference type="AlphaFoldDB" id="A0A3M7STM8"/>
<keyword evidence="1" id="KW-0732">Signal</keyword>
<dbReference type="EMBL" id="REGN01000778">
    <property type="protein sequence ID" value="RNA39174.1"/>
    <property type="molecule type" value="Genomic_DNA"/>
</dbReference>
<dbReference type="Proteomes" id="UP000276133">
    <property type="component" value="Unassembled WGS sequence"/>
</dbReference>
<proteinExistence type="predicted"/>
<comment type="caution">
    <text evidence="2">The sequence shown here is derived from an EMBL/GenBank/DDBJ whole genome shotgun (WGS) entry which is preliminary data.</text>
</comment>
<protein>
    <submittedName>
        <fullName evidence="2">Uncharacterized protein</fullName>
    </submittedName>
</protein>
<feature type="signal peptide" evidence="1">
    <location>
        <begin position="1"/>
        <end position="33"/>
    </location>
</feature>
<sequence length="60" mass="6414">MSRPASSTARAVLGTLLAYIGISHVTCCRQAEAKCMYSVGCQSICRDHTTNSQCTLESCV</sequence>
<evidence type="ECO:0000313" key="2">
    <source>
        <dbReference type="EMBL" id="RNA39174.1"/>
    </source>
</evidence>
<accession>A0A3M7STM8</accession>